<reference evidence="2" key="1">
    <citation type="journal article" date="2021" name="Evol. Appl.">
        <title>The genome of the Pyrenean desman and the effects of bottlenecks and inbreeding on the genomic landscape of an endangered species.</title>
        <authorList>
            <person name="Escoda L."/>
            <person name="Castresana J."/>
        </authorList>
    </citation>
    <scope>NUCLEOTIDE SEQUENCE</scope>
    <source>
        <strain evidence="2">IBE-C5619</strain>
    </source>
</reference>
<evidence type="ECO:0000313" key="3">
    <source>
        <dbReference type="Proteomes" id="UP000700334"/>
    </source>
</evidence>
<feature type="repeat" description="ANK" evidence="1">
    <location>
        <begin position="100"/>
        <end position="132"/>
    </location>
</feature>
<dbReference type="PROSITE" id="PS50088">
    <property type="entry name" value="ANK_REPEAT"/>
    <property type="match status" value="1"/>
</dbReference>
<dbReference type="PROSITE" id="PS50297">
    <property type="entry name" value="ANK_REP_REGION"/>
    <property type="match status" value="1"/>
</dbReference>
<keyword evidence="1" id="KW-0040">ANK repeat</keyword>
<protein>
    <submittedName>
        <fullName evidence="2">Ankyrin repeat domain-containing protein 26</fullName>
    </submittedName>
</protein>
<dbReference type="SMART" id="SM00248">
    <property type="entry name" value="ANK"/>
    <property type="match status" value="1"/>
</dbReference>
<evidence type="ECO:0000256" key="1">
    <source>
        <dbReference type="PROSITE-ProRule" id="PRU00023"/>
    </source>
</evidence>
<dbReference type="SUPFAM" id="SSF48403">
    <property type="entry name" value="Ankyrin repeat"/>
    <property type="match status" value="1"/>
</dbReference>
<sequence length="140" mass="15641">MLALLPEDLAVLVGVTESCTLRLCMCLLNPSGTCPCSCTLLFTLLPGNHTRPVDTEKLVYGHANEKGLKKIHKAAIVGDVPRVQELLLRQSHYLNDVDWRLRTALHFAAAHGHKDVVALLVDRECDLNLRDYEKRTALMK</sequence>
<organism evidence="2 3">
    <name type="scientific">Galemys pyrenaicus</name>
    <name type="common">Iberian desman</name>
    <name type="synonym">Pyrenean desman</name>
    <dbReference type="NCBI Taxonomy" id="202257"/>
    <lineage>
        <taxon>Eukaryota</taxon>
        <taxon>Metazoa</taxon>
        <taxon>Chordata</taxon>
        <taxon>Craniata</taxon>
        <taxon>Vertebrata</taxon>
        <taxon>Euteleostomi</taxon>
        <taxon>Mammalia</taxon>
        <taxon>Eutheria</taxon>
        <taxon>Laurasiatheria</taxon>
        <taxon>Eulipotyphla</taxon>
        <taxon>Talpidae</taxon>
        <taxon>Galemys</taxon>
    </lineage>
</organism>
<feature type="non-terminal residue" evidence="2">
    <location>
        <position position="1"/>
    </location>
</feature>
<dbReference type="OrthoDB" id="366390at2759"/>
<accession>A0A8J6ANI2</accession>
<dbReference type="PANTHER" id="PTHR24147">
    <property type="entry name" value="ANKYRIN REPEAT DOMAIN 36-RELATED"/>
    <property type="match status" value="1"/>
</dbReference>
<dbReference type="Pfam" id="PF12796">
    <property type="entry name" value="Ank_2"/>
    <property type="match status" value="1"/>
</dbReference>
<dbReference type="AlphaFoldDB" id="A0A8J6ANI2"/>
<keyword evidence="3" id="KW-1185">Reference proteome</keyword>
<dbReference type="Proteomes" id="UP000700334">
    <property type="component" value="Unassembled WGS sequence"/>
</dbReference>
<proteinExistence type="predicted"/>
<dbReference type="Gene3D" id="1.25.40.20">
    <property type="entry name" value="Ankyrin repeat-containing domain"/>
    <property type="match status" value="1"/>
</dbReference>
<gene>
    <name evidence="2" type="ORF">J0S82_012308</name>
</gene>
<comment type="caution">
    <text evidence="2">The sequence shown here is derived from an EMBL/GenBank/DDBJ whole genome shotgun (WGS) entry which is preliminary data.</text>
</comment>
<name>A0A8J6ANI2_GALPY</name>
<dbReference type="PANTHER" id="PTHR24147:SF64">
    <property type="entry name" value="ANKYRIN REPEAT DOMAIN-CONTAINING PROTEIN 19-RELATED"/>
    <property type="match status" value="1"/>
</dbReference>
<dbReference type="InterPro" id="IPR050657">
    <property type="entry name" value="Ankyrin_repeat_domain"/>
</dbReference>
<dbReference type="EMBL" id="JAGFMF010011164">
    <property type="protein sequence ID" value="KAG8524924.1"/>
    <property type="molecule type" value="Genomic_DNA"/>
</dbReference>
<dbReference type="InterPro" id="IPR002110">
    <property type="entry name" value="Ankyrin_rpt"/>
</dbReference>
<evidence type="ECO:0000313" key="2">
    <source>
        <dbReference type="EMBL" id="KAG8524924.1"/>
    </source>
</evidence>
<dbReference type="InterPro" id="IPR036770">
    <property type="entry name" value="Ankyrin_rpt-contain_sf"/>
</dbReference>